<comment type="caution">
    <text evidence="1">The sequence shown here is derived from an EMBL/GenBank/DDBJ whole genome shotgun (WGS) entry which is preliminary data.</text>
</comment>
<accession>A0A198UDX4</accession>
<organism evidence="1 2">
    <name type="scientific">Moraxella catarrhalis</name>
    <name type="common">Branhamella catarrhalis</name>
    <dbReference type="NCBI Taxonomy" id="480"/>
    <lineage>
        <taxon>Bacteria</taxon>
        <taxon>Pseudomonadati</taxon>
        <taxon>Pseudomonadota</taxon>
        <taxon>Gammaproteobacteria</taxon>
        <taxon>Moraxellales</taxon>
        <taxon>Moraxellaceae</taxon>
        <taxon>Moraxella</taxon>
    </lineage>
</organism>
<dbReference type="PATRIC" id="fig|480.237.peg.1995"/>
<dbReference type="EMBL" id="LXHC01000028">
    <property type="protein sequence ID" value="OAU94600.1"/>
    <property type="molecule type" value="Genomic_DNA"/>
</dbReference>
<keyword evidence="2" id="KW-1185">Reference proteome</keyword>
<reference evidence="1 2" key="1">
    <citation type="journal article" date="2016" name="Genome Biol. Evol.">
        <title>Comparative Genomic Analyses of the Moraxella catarrhalis Serosensitive and Seroresistant Lineages Demonstrate Their Independent Evolution.</title>
        <authorList>
            <person name="Earl J.P."/>
            <person name="de Vries S.P."/>
            <person name="Ahmed A."/>
            <person name="Powell E."/>
            <person name="Schultz M.P."/>
            <person name="Hermans P.W."/>
            <person name="Hill D.J."/>
            <person name="Zhou Z."/>
            <person name="Constantinidou C.I."/>
            <person name="Hu F.Z."/>
            <person name="Bootsma H.J."/>
            <person name="Ehrlich G.D."/>
        </authorList>
    </citation>
    <scope>NUCLEOTIDE SEQUENCE [LARGE SCALE GENOMIC DNA]</scope>
    <source>
        <strain evidence="1 2">Z7542</strain>
    </source>
</reference>
<evidence type="ECO:0000313" key="2">
    <source>
        <dbReference type="Proteomes" id="UP000078228"/>
    </source>
</evidence>
<dbReference type="AlphaFoldDB" id="A0A198UDX4"/>
<name>A0A198UDX4_MORCA</name>
<proteinExistence type="predicted"/>
<evidence type="ECO:0000313" key="1">
    <source>
        <dbReference type="EMBL" id="OAU94600.1"/>
    </source>
</evidence>
<sequence>MKIKRCASIVFSVFYRTSVTTPKIHVRPPKICYDMRYFDFYLSDLA</sequence>
<dbReference type="Proteomes" id="UP000078228">
    <property type="component" value="Unassembled WGS sequence"/>
</dbReference>
<protein>
    <submittedName>
        <fullName evidence="1">Uncharacterized protein</fullName>
    </submittedName>
</protein>
<gene>
    <name evidence="1" type="ORF">AO384_1957</name>
</gene>